<keyword evidence="6" id="KW-0677">Repeat</keyword>
<keyword evidence="9 17" id="KW-0442">Lipid degradation</keyword>
<evidence type="ECO:0000256" key="12">
    <source>
        <dbReference type="ARBA" id="ARBA00023136"/>
    </source>
</evidence>
<dbReference type="FunFam" id="3.40.1090.10:FF:000001">
    <property type="entry name" value="neuropathy target esterase isoform X2"/>
    <property type="match status" value="1"/>
</dbReference>
<proteinExistence type="inferred from homology"/>
<dbReference type="Pfam" id="PF00027">
    <property type="entry name" value="cNMP_binding"/>
    <property type="match status" value="3"/>
</dbReference>
<evidence type="ECO:0000256" key="5">
    <source>
        <dbReference type="ARBA" id="ARBA00022692"/>
    </source>
</evidence>
<evidence type="ECO:0000256" key="1">
    <source>
        <dbReference type="ARBA" id="ARBA00004643"/>
    </source>
</evidence>
<keyword evidence="23" id="KW-1185">Reference proteome</keyword>
<evidence type="ECO:0000256" key="6">
    <source>
        <dbReference type="ARBA" id="ARBA00022737"/>
    </source>
</evidence>
<dbReference type="Gene3D" id="3.40.1090.10">
    <property type="entry name" value="Cytosolic phospholipase A2 catalytic domain"/>
    <property type="match status" value="1"/>
</dbReference>
<keyword evidence="7 17" id="KW-0378">Hydrolase</keyword>
<evidence type="ECO:0000256" key="16">
    <source>
        <dbReference type="ARBA" id="ARBA00048656"/>
    </source>
</evidence>
<evidence type="ECO:0000256" key="3">
    <source>
        <dbReference type="ARBA" id="ARBA00013274"/>
    </source>
</evidence>
<evidence type="ECO:0000256" key="14">
    <source>
        <dbReference type="ARBA" id="ARBA00048133"/>
    </source>
</evidence>
<dbReference type="SUPFAM" id="SSF51206">
    <property type="entry name" value="cAMP-binding domain-like"/>
    <property type="match status" value="3"/>
</dbReference>
<dbReference type="InterPro" id="IPR014710">
    <property type="entry name" value="RmlC-like_jellyroll"/>
</dbReference>
<feature type="domain" description="Cyclic nucleotide-binding" evidence="20">
    <location>
        <begin position="477"/>
        <end position="570"/>
    </location>
</feature>
<feature type="region of interest" description="Disordered" evidence="18">
    <location>
        <begin position="1284"/>
        <end position="1304"/>
    </location>
</feature>
<organism evidence="22 23">
    <name type="scientific">Champsocephalus esox</name>
    <name type="common">pike icefish</name>
    <dbReference type="NCBI Taxonomy" id="159716"/>
    <lineage>
        <taxon>Eukaryota</taxon>
        <taxon>Metazoa</taxon>
        <taxon>Chordata</taxon>
        <taxon>Craniata</taxon>
        <taxon>Vertebrata</taxon>
        <taxon>Euteleostomi</taxon>
        <taxon>Actinopterygii</taxon>
        <taxon>Neopterygii</taxon>
        <taxon>Teleostei</taxon>
        <taxon>Neoteleostei</taxon>
        <taxon>Acanthomorphata</taxon>
        <taxon>Eupercaria</taxon>
        <taxon>Perciformes</taxon>
        <taxon>Notothenioidei</taxon>
        <taxon>Channichthyidae</taxon>
        <taxon>Champsocephalus</taxon>
    </lineage>
</organism>
<comment type="catalytic activity">
    <reaction evidence="14">
        <text>1-hexadecanoyl-sn-glycero-3-phosphate + H2O = sn-glycerol 3-phosphate + hexadecanoate + H(+)</text>
        <dbReference type="Rhea" id="RHEA:49092"/>
        <dbReference type="ChEBI" id="CHEBI:7896"/>
        <dbReference type="ChEBI" id="CHEBI:15377"/>
        <dbReference type="ChEBI" id="CHEBI:15378"/>
        <dbReference type="ChEBI" id="CHEBI:57518"/>
        <dbReference type="ChEBI" id="CHEBI:57597"/>
    </reaction>
    <physiologicalReaction direction="left-to-right" evidence="14">
        <dbReference type="Rhea" id="RHEA:49093"/>
    </physiologicalReaction>
</comment>
<dbReference type="EMBL" id="JAULUE010002065">
    <property type="protein sequence ID" value="KAK5878766.1"/>
    <property type="molecule type" value="Genomic_DNA"/>
</dbReference>
<evidence type="ECO:0000256" key="8">
    <source>
        <dbReference type="ARBA" id="ARBA00022824"/>
    </source>
</evidence>
<reference evidence="22 23" key="1">
    <citation type="journal article" date="2023" name="Mol. Biol. Evol.">
        <title>Genomics of Secondarily Temperate Adaptation in the Only Non-Antarctic Icefish.</title>
        <authorList>
            <person name="Rivera-Colon A.G."/>
            <person name="Rayamajhi N."/>
            <person name="Minhas B.F."/>
            <person name="Madrigal G."/>
            <person name="Bilyk K.T."/>
            <person name="Yoon V."/>
            <person name="Hune M."/>
            <person name="Gregory S."/>
            <person name="Cheng C.H.C."/>
            <person name="Catchen J.M."/>
        </authorList>
    </citation>
    <scope>NUCLEOTIDE SEQUENCE [LARGE SCALE GENOMIC DNA]</scope>
    <source>
        <strain evidence="22">JC2023a</strain>
    </source>
</reference>
<feature type="compositionally biased region" description="Polar residues" evidence="18">
    <location>
        <begin position="419"/>
        <end position="429"/>
    </location>
</feature>
<evidence type="ECO:0000256" key="9">
    <source>
        <dbReference type="ARBA" id="ARBA00022963"/>
    </source>
</evidence>
<dbReference type="SMART" id="SM00100">
    <property type="entry name" value="cNMP"/>
    <property type="match status" value="3"/>
</dbReference>
<feature type="region of interest" description="Disordered" evidence="18">
    <location>
        <begin position="358"/>
        <end position="429"/>
    </location>
</feature>
<protein>
    <recommendedName>
        <fullName evidence="3">lysophospholipase</fullName>
        <ecNumber evidence="3">3.1.1.5</ecNumber>
    </recommendedName>
</protein>
<comment type="catalytic activity">
    <reaction evidence="16">
        <text>1-hexadecanoyl-sn-glycero-3-phosphocholine + H2O = sn-glycerol 3-phosphocholine + hexadecanoate + H(+)</text>
        <dbReference type="Rhea" id="RHEA:40435"/>
        <dbReference type="ChEBI" id="CHEBI:7896"/>
        <dbReference type="ChEBI" id="CHEBI:15377"/>
        <dbReference type="ChEBI" id="CHEBI:15378"/>
        <dbReference type="ChEBI" id="CHEBI:16870"/>
        <dbReference type="ChEBI" id="CHEBI:72998"/>
    </reaction>
    <physiologicalReaction direction="left-to-right" evidence="16">
        <dbReference type="Rhea" id="RHEA:40436"/>
    </physiologicalReaction>
</comment>
<feature type="active site" description="Proton acceptor" evidence="17">
    <location>
        <position position="1087"/>
    </location>
</feature>
<keyword evidence="8" id="KW-0256">Endoplasmic reticulum</keyword>
<gene>
    <name evidence="22" type="ORF">CesoFtcFv8_024145</name>
</gene>
<feature type="short sequence motif" description="DGA/G" evidence="17">
    <location>
        <begin position="1087"/>
        <end position="1089"/>
    </location>
</feature>
<evidence type="ECO:0000313" key="22">
    <source>
        <dbReference type="EMBL" id="KAK5878766.1"/>
    </source>
</evidence>
<evidence type="ECO:0000256" key="19">
    <source>
        <dbReference type="SAM" id="Phobius"/>
    </source>
</evidence>
<keyword evidence="12 19" id="KW-0472">Membrane</keyword>
<keyword evidence="11 17" id="KW-0443">Lipid metabolism</keyword>
<feature type="domain" description="Cyclic nucleotide-binding" evidence="20">
    <location>
        <begin position="576"/>
        <end position="703"/>
    </location>
</feature>
<dbReference type="FunFam" id="2.60.120.10:FF:000010">
    <property type="entry name" value="neuropathy target esterase isoform X1"/>
    <property type="match status" value="1"/>
</dbReference>
<comment type="similarity">
    <text evidence="2">Belongs to the NTE family.</text>
</comment>
<keyword evidence="10 19" id="KW-1133">Transmembrane helix</keyword>
<evidence type="ECO:0000313" key="23">
    <source>
        <dbReference type="Proteomes" id="UP001335648"/>
    </source>
</evidence>
<dbReference type="FunFam" id="2.60.120.10:FF:000012">
    <property type="entry name" value="neuropathy target esterase isoform X2"/>
    <property type="match status" value="1"/>
</dbReference>
<comment type="catalytic activity">
    <reaction evidence="13">
        <text>1-(9Z-octadecenoyl)-sn-glycero-3-phosphocholine + H2O = sn-glycerol 3-phosphocholine + (9Z)-octadecenoate + H(+)</text>
        <dbReference type="Rhea" id="RHEA:40807"/>
        <dbReference type="ChEBI" id="CHEBI:15377"/>
        <dbReference type="ChEBI" id="CHEBI:15378"/>
        <dbReference type="ChEBI" id="CHEBI:16870"/>
        <dbReference type="ChEBI" id="CHEBI:28610"/>
        <dbReference type="ChEBI" id="CHEBI:30823"/>
    </reaction>
    <physiologicalReaction direction="left-to-right" evidence="13">
        <dbReference type="Rhea" id="RHEA:40808"/>
    </physiologicalReaction>
</comment>
<dbReference type="Pfam" id="PF24179">
    <property type="entry name" value="NTE_Ploop"/>
    <property type="match status" value="1"/>
</dbReference>
<dbReference type="EC" id="3.1.1.5" evidence="3"/>
<evidence type="ECO:0000256" key="13">
    <source>
        <dbReference type="ARBA" id="ARBA00047314"/>
    </source>
</evidence>
<evidence type="ECO:0000256" key="11">
    <source>
        <dbReference type="ARBA" id="ARBA00023098"/>
    </source>
</evidence>
<keyword evidence="4" id="KW-0597">Phosphoprotein</keyword>
<comment type="caution">
    <text evidence="22">The sequence shown here is derived from an EMBL/GenBank/DDBJ whole genome shotgun (WGS) entry which is preliminary data.</text>
</comment>
<comment type="catalytic activity">
    <reaction evidence="15">
        <text>a 1-acyl-sn-glycero-3-phosphocholine + H2O = sn-glycerol 3-phosphocholine + a fatty acid + H(+)</text>
        <dbReference type="Rhea" id="RHEA:15177"/>
        <dbReference type="ChEBI" id="CHEBI:15377"/>
        <dbReference type="ChEBI" id="CHEBI:15378"/>
        <dbReference type="ChEBI" id="CHEBI:16870"/>
        <dbReference type="ChEBI" id="CHEBI:28868"/>
        <dbReference type="ChEBI" id="CHEBI:58168"/>
        <dbReference type="EC" id="3.1.1.5"/>
    </reaction>
    <physiologicalReaction direction="left-to-right" evidence="15">
        <dbReference type="Rhea" id="RHEA:15178"/>
    </physiologicalReaction>
</comment>
<dbReference type="PROSITE" id="PS50042">
    <property type="entry name" value="CNMP_BINDING_3"/>
    <property type="match status" value="3"/>
</dbReference>
<dbReference type="SUPFAM" id="SSF52151">
    <property type="entry name" value="FabD/lysophospholipase-like"/>
    <property type="match status" value="1"/>
</dbReference>
<feature type="compositionally biased region" description="Acidic residues" evidence="18">
    <location>
        <begin position="1295"/>
        <end position="1304"/>
    </location>
</feature>
<evidence type="ECO:0000256" key="7">
    <source>
        <dbReference type="ARBA" id="ARBA00022801"/>
    </source>
</evidence>
<dbReference type="InterPro" id="IPR056556">
    <property type="entry name" value="NTE1_P-loop_dom"/>
</dbReference>
<sequence>MECQGQDDGEFCRLKYLVNSKTEIGIRVQRFLEERMQTTMLTGVLIGAAVAVSLIGIVVLFLYRRFKLARAKQPGVPHYRFRKRDKVLFYGRKIMRKVQTLSAVPPHSSTSVSKQPQRIRKRTKVLSIARKILRISKDPPTLQPKEPPPSLLEADLTEFDVQSSNLPSEVLYMLKNVRVLGHFEKPLFLELCRHMVFIELQEGEGLFRPGDDDDSIYVVQDGRLELCILETDGTEPVVKDVVPGDSVHSLLSILDIITGYPAPYKTVCARAATRSTILRLPASAFESVFKKYPETLVRVIQIIMVRLQRVTFLALHNYLGLTTELFNPESQTVPLSNINSVIGEVTSGKTTRRLHFQDELPAGPTESPTETDGVKDSPSNSNRKLRASSMPTDSAGNDLNMAYERARVTKDEAPPSPATPKSNLKKSVTMQPTPSEVFHYTDSGGHHDAANLSKSCTIFQAAKKDLLGIIQLQDPSLLDGRVTLHHVKAGSVVARQGDQEVSIQFVISGLLHVYQRMIDREEETRLFVTHPGELVGQLAVLTGEPLIFTVRAQRDCSFLSISKTHFYEIMRVEPKVVLNVAHTVVRRMSSFVRQIDFALDWMAVEAGRAVYRQGEKSDSTFIVLSGRLRSVILKEDGKKELIGEYGRGDLIGVVEALTHQNRATTVHAVRDSELAKLPEGALSSIKRKYPQVVTRLIHLLGQKILQQVNGPLTARSLALHTPGSKWDAGNQASNLSTVTVLPVSEEVPLTAFTLELQHALMAIGPTLLLTSDVIKQRLGAAALDSVHEYRLSSWLGQQEDIHRIVLYQTDYTLTPWTQRCIRQADCIIIVGLGEQDPAVGELERMLEGSAVRAQKQLVLLHREDGPPPKGTVDWLNMRSWISRHLHLFCPRRVFSKRSLPKLLELYLRVFEKPADRHSDFSRLARVLTGNSIALILGGGGARGCSQVGVVRALCEAGIPVDLIGGTSIGSLMGAIYAEDKSHSRMRMRAREWAMGMTSVFKKVLDLTYPVTSMFSGAAFNSSVSNVFKGKQIEDLRIPYFNITTDITASSMRVHTDGSLWRYVRASMSLSGYLPPLCDPKDGHLLMDGGYINNLPADVARSMGAKVVIAIDVGSRDETNLTNYGDSLSGWWLLWKRLNPLAEKVKVLNMAEIQTRLAYVCCVRQLESVKSSDYCEYIRPPIDRYRTLEFGKFDEIAEVGYQHGKTVFDVWTRSGVVEKMLKDRHQEEFHNTQSKNNVLTCPNASFTDLAEIVSRIEPVKPVLVDEESDFHTDYDEEALESALSDMELYNRYGEPTEGEETADTA</sequence>
<evidence type="ECO:0000256" key="17">
    <source>
        <dbReference type="PROSITE-ProRule" id="PRU01161"/>
    </source>
</evidence>
<dbReference type="GO" id="GO:0016042">
    <property type="term" value="P:lipid catabolic process"/>
    <property type="evidence" value="ECO:0007669"/>
    <property type="project" value="UniProtKB-UniRule"/>
</dbReference>
<evidence type="ECO:0000259" key="21">
    <source>
        <dbReference type="PROSITE" id="PS51635"/>
    </source>
</evidence>
<evidence type="ECO:0000256" key="18">
    <source>
        <dbReference type="SAM" id="MobiDB-lite"/>
    </source>
</evidence>
<dbReference type="FunFam" id="2.60.120.10:FF:000022">
    <property type="entry name" value="Patatin like phospholipase domain containing 7"/>
    <property type="match status" value="1"/>
</dbReference>
<dbReference type="GO" id="GO:0004622">
    <property type="term" value="F:phosphatidylcholine lysophospholipase activity"/>
    <property type="evidence" value="ECO:0007669"/>
    <property type="project" value="UniProtKB-EC"/>
</dbReference>
<dbReference type="PROSITE" id="PS51635">
    <property type="entry name" value="PNPLA"/>
    <property type="match status" value="1"/>
</dbReference>
<feature type="active site" description="Nucleophile" evidence="17">
    <location>
        <position position="967"/>
    </location>
</feature>
<evidence type="ECO:0000256" key="10">
    <source>
        <dbReference type="ARBA" id="ARBA00022989"/>
    </source>
</evidence>
<feature type="domain" description="Cyclic nucleotide-binding" evidence="20">
    <location>
        <begin position="179"/>
        <end position="306"/>
    </location>
</feature>
<dbReference type="Proteomes" id="UP001335648">
    <property type="component" value="Unassembled WGS sequence"/>
</dbReference>
<comment type="subcellular location">
    <subcellularLocation>
        <location evidence="1">Endoplasmic reticulum membrane</location>
        <topology evidence="1">Single-pass type III membrane protein</topology>
    </subcellularLocation>
</comment>
<evidence type="ECO:0000256" key="15">
    <source>
        <dbReference type="ARBA" id="ARBA00048454"/>
    </source>
</evidence>
<dbReference type="Gene3D" id="2.60.120.10">
    <property type="entry name" value="Jelly Rolls"/>
    <property type="match status" value="3"/>
</dbReference>
<dbReference type="Pfam" id="PF01734">
    <property type="entry name" value="Patatin"/>
    <property type="match status" value="1"/>
</dbReference>
<dbReference type="InterPro" id="IPR018490">
    <property type="entry name" value="cNMP-bd_dom_sf"/>
</dbReference>
<dbReference type="InterPro" id="IPR050301">
    <property type="entry name" value="NTE"/>
</dbReference>
<evidence type="ECO:0000259" key="20">
    <source>
        <dbReference type="PROSITE" id="PS50042"/>
    </source>
</evidence>
<evidence type="ECO:0000256" key="4">
    <source>
        <dbReference type="ARBA" id="ARBA00022553"/>
    </source>
</evidence>
<evidence type="ECO:0000256" key="2">
    <source>
        <dbReference type="ARBA" id="ARBA00006636"/>
    </source>
</evidence>
<feature type="short sequence motif" description="GXGXXG" evidence="17">
    <location>
        <begin position="938"/>
        <end position="943"/>
    </location>
</feature>
<dbReference type="CDD" id="cd00038">
    <property type="entry name" value="CAP_ED"/>
    <property type="match status" value="3"/>
</dbReference>
<accession>A0AAN8GGF8</accession>
<dbReference type="InterPro" id="IPR000595">
    <property type="entry name" value="cNMP-bd_dom"/>
</dbReference>
<keyword evidence="5 19" id="KW-0812">Transmembrane</keyword>
<feature type="transmembrane region" description="Helical" evidence="19">
    <location>
        <begin position="40"/>
        <end position="63"/>
    </location>
</feature>
<dbReference type="CDD" id="cd07225">
    <property type="entry name" value="Pat_PNPLA6_PNPLA7"/>
    <property type="match status" value="1"/>
</dbReference>
<feature type="domain" description="PNPLA" evidence="21">
    <location>
        <begin position="934"/>
        <end position="1100"/>
    </location>
</feature>
<name>A0AAN8GGF8_9TELE</name>
<dbReference type="GO" id="GO:0005789">
    <property type="term" value="C:endoplasmic reticulum membrane"/>
    <property type="evidence" value="ECO:0007669"/>
    <property type="project" value="UniProtKB-SubCell"/>
</dbReference>
<feature type="short sequence motif" description="GXSXG" evidence="17">
    <location>
        <begin position="965"/>
        <end position="969"/>
    </location>
</feature>
<feature type="compositionally biased region" description="Basic and acidic residues" evidence="18">
    <location>
        <begin position="404"/>
        <end position="413"/>
    </location>
</feature>
<dbReference type="InterPro" id="IPR002641">
    <property type="entry name" value="PNPLA_dom"/>
</dbReference>
<dbReference type="PANTHER" id="PTHR14226:SF23">
    <property type="entry name" value="PATATIN-LIKE PHOSPHOLIPASE DOMAIN-CONTAINING PROTEIN 7"/>
    <property type="match status" value="1"/>
</dbReference>
<dbReference type="InterPro" id="IPR016035">
    <property type="entry name" value="Acyl_Trfase/lysoPLipase"/>
</dbReference>
<dbReference type="PANTHER" id="PTHR14226">
    <property type="entry name" value="NEUROPATHY TARGET ESTERASE/SWISS CHEESE D.MELANOGASTER"/>
    <property type="match status" value="1"/>
</dbReference>